<dbReference type="AlphaFoldDB" id="A0A645FRF4"/>
<gene>
    <name evidence="1" type="ORF">SDC9_164356</name>
</gene>
<accession>A0A645FRF4</accession>
<comment type="caution">
    <text evidence="1">The sequence shown here is derived from an EMBL/GenBank/DDBJ whole genome shotgun (WGS) entry which is preliminary data.</text>
</comment>
<organism evidence="1">
    <name type="scientific">bioreactor metagenome</name>
    <dbReference type="NCBI Taxonomy" id="1076179"/>
    <lineage>
        <taxon>unclassified sequences</taxon>
        <taxon>metagenomes</taxon>
        <taxon>ecological metagenomes</taxon>
    </lineage>
</organism>
<evidence type="ECO:0000313" key="1">
    <source>
        <dbReference type="EMBL" id="MPN17007.1"/>
    </source>
</evidence>
<reference evidence="1" key="1">
    <citation type="submission" date="2019-08" db="EMBL/GenBank/DDBJ databases">
        <authorList>
            <person name="Kucharzyk K."/>
            <person name="Murdoch R.W."/>
            <person name="Higgins S."/>
            <person name="Loffler F."/>
        </authorList>
    </citation>
    <scope>NUCLEOTIDE SEQUENCE</scope>
</reference>
<name>A0A645FRF4_9ZZZZ</name>
<protein>
    <submittedName>
        <fullName evidence="1">Uncharacterized protein</fullName>
    </submittedName>
</protein>
<proteinExistence type="predicted"/>
<sequence length="81" mass="9228">MWITCKFHILFRSKVSRIEDENFLSKLLSVGGRIKLRSLLNGRCVVCQVSCLVNCEFSLNNVNLRSKISPVYSSTKSFTVL</sequence>
<dbReference type="EMBL" id="VSSQ01064030">
    <property type="protein sequence ID" value="MPN17007.1"/>
    <property type="molecule type" value="Genomic_DNA"/>
</dbReference>